<organism evidence="2 3">
    <name type="scientific">Geodermatophilus nigrescens</name>
    <dbReference type="NCBI Taxonomy" id="1070870"/>
    <lineage>
        <taxon>Bacteria</taxon>
        <taxon>Bacillati</taxon>
        <taxon>Actinomycetota</taxon>
        <taxon>Actinomycetes</taxon>
        <taxon>Geodermatophilales</taxon>
        <taxon>Geodermatophilaceae</taxon>
        <taxon>Geodermatophilus</taxon>
    </lineage>
</organism>
<reference evidence="2 3" key="1">
    <citation type="submission" date="2016-11" db="EMBL/GenBank/DDBJ databases">
        <authorList>
            <person name="Jaros S."/>
            <person name="Januszkiewicz K."/>
            <person name="Wedrychowicz H."/>
        </authorList>
    </citation>
    <scope>NUCLEOTIDE SEQUENCE [LARGE SCALE GENOMIC DNA]</scope>
    <source>
        <strain evidence="2 3">DSM 45408</strain>
    </source>
</reference>
<name>A0A1M5D3T6_9ACTN</name>
<dbReference type="RefSeq" id="WP_139252775.1">
    <property type="nucleotide sequence ID" value="NZ_FQVX01000001.1"/>
</dbReference>
<evidence type="ECO:0000256" key="1">
    <source>
        <dbReference type="SAM" id="Phobius"/>
    </source>
</evidence>
<keyword evidence="1" id="KW-1133">Transmembrane helix</keyword>
<dbReference type="AlphaFoldDB" id="A0A1M5D3T6"/>
<feature type="transmembrane region" description="Helical" evidence="1">
    <location>
        <begin position="7"/>
        <end position="27"/>
    </location>
</feature>
<dbReference type="EMBL" id="FQVX01000001">
    <property type="protein sequence ID" value="SHF61500.1"/>
    <property type="molecule type" value="Genomic_DNA"/>
</dbReference>
<proteinExistence type="predicted"/>
<keyword evidence="1" id="KW-0472">Membrane</keyword>
<feature type="transmembrane region" description="Helical" evidence="1">
    <location>
        <begin position="47"/>
        <end position="64"/>
    </location>
</feature>
<accession>A0A1M5D3T6</accession>
<gene>
    <name evidence="2" type="ORF">SAMN05444351_0205</name>
</gene>
<dbReference type="STRING" id="1070870.SAMN05444351_0205"/>
<keyword evidence="1" id="KW-0812">Transmembrane</keyword>
<sequence>MLRWTCAAVAGAVLSGFAFLLVTGNYINDGPVLVRLSVTHGLHLGDLFIGAGWLVAMLMLLVLARTDRRPVSRGDRTPLSR</sequence>
<evidence type="ECO:0000313" key="2">
    <source>
        <dbReference type="EMBL" id="SHF61500.1"/>
    </source>
</evidence>
<evidence type="ECO:0000313" key="3">
    <source>
        <dbReference type="Proteomes" id="UP000184471"/>
    </source>
</evidence>
<dbReference type="Proteomes" id="UP000184471">
    <property type="component" value="Unassembled WGS sequence"/>
</dbReference>
<dbReference type="OrthoDB" id="5198702at2"/>
<protein>
    <submittedName>
        <fullName evidence="2">Uncharacterized protein</fullName>
    </submittedName>
</protein>
<keyword evidence="3" id="KW-1185">Reference proteome</keyword>